<dbReference type="Pfam" id="PF14242">
    <property type="entry name" value="DUF4342"/>
    <property type="match status" value="1"/>
</dbReference>
<dbReference type="CDD" id="cd14360">
    <property type="entry name" value="UBA_NAC_like_bac"/>
    <property type="match status" value="1"/>
</dbReference>
<dbReference type="InterPro" id="IPR025642">
    <property type="entry name" value="DUF4342"/>
</dbReference>
<dbReference type="Gene3D" id="1.10.8.10">
    <property type="entry name" value="DNA helicase RuvA subunit, C-terminal domain"/>
    <property type="match status" value="1"/>
</dbReference>
<evidence type="ECO:0000313" key="2">
    <source>
        <dbReference type="EMBL" id="EIW01426.1"/>
    </source>
</evidence>
<dbReference type="PATRIC" id="fig|880478.3.peg.1595"/>
<evidence type="ECO:0000313" key="3">
    <source>
        <dbReference type="Proteomes" id="UP000005110"/>
    </source>
</evidence>
<evidence type="ECO:0000259" key="1">
    <source>
        <dbReference type="Pfam" id="PF14242"/>
    </source>
</evidence>
<sequence length="145" mass="16190">MLDEELEKIDMIVERMGVSYKEAKEALEKSGGSVVDALIYIEENRKSWTETFTVAGSEVMEKIKELIKKGNVTKIRIKKDDKVLLEIPVTAGAISAVIIPQLTLVGAAVALLANCTIEVEKHDKSVTVLKEEKKKIDRNLSLWYS</sequence>
<dbReference type="EMBL" id="CM001486">
    <property type="protein sequence ID" value="EIW01426.1"/>
    <property type="molecule type" value="Genomic_DNA"/>
</dbReference>
<feature type="domain" description="DUF4342" evidence="1">
    <location>
        <begin position="46"/>
        <end position="121"/>
    </location>
</feature>
<keyword evidence="3" id="KW-1185">Reference proteome</keyword>
<organism evidence="2 3">
    <name type="scientific">Thermoanaerobacter siderophilus SR4</name>
    <dbReference type="NCBI Taxonomy" id="880478"/>
    <lineage>
        <taxon>Bacteria</taxon>
        <taxon>Bacillati</taxon>
        <taxon>Bacillota</taxon>
        <taxon>Clostridia</taxon>
        <taxon>Thermoanaerobacterales</taxon>
        <taxon>Thermoanaerobacteraceae</taxon>
        <taxon>Thermoanaerobacter</taxon>
    </lineage>
</organism>
<dbReference type="SUPFAM" id="SSF46934">
    <property type="entry name" value="UBA-like"/>
    <property type="match status" value="1"/>
</dbReference>
<reference evidence="2 3" key="1">
    <citation type="submission" date="2012-02" db="EMBL/GenBank/DDBJ databases">
        <title>Improved High-Quality Draft sequence of Thermoanaerobacter siderophilus SR4.</title>
        <authorList>
            <consortium name="US DOE Joint Genome Institute"/>
            <person name="Lucas S."/>
            <person name="Han J."/>
            <person name="Lapidus A."/>
            <person name="Cheng J.-F."/>
            <person name="Goodwin L."/>
            <person name="Pitluck S."/>
            <person name="Peters L."/>
            <person name="Detter J.C."/>
            <person name="Han C."/>
            <person name="Tapia R."/>
            <person name="Land M."/>
            <person name="Hauser L."/>
            <person name="Kyrpides N."/>
            <person name="Ivanova N."/>
            <person name="Pagani I."/>
            <person name="Hemme C."/>
            <person name="Woyke T."/>
        </authorList>
    </citation>
    <scope>NUCLEOTIDE SEQUENCE [LARGE SCALE GENOMIC DNA]</scope>
    <source>
        <strain evidence="2 3">SR4</strain>
    </source>
</reference>
<gene>
    <name evidence="2" type="ORF">ThesiDRAFT1_2583</name>
</gene>
<dbReference type="HOGENOM" id="CLU_2792674_0_0_9"/>
<protein>
    <submittedName>
        <fullName evidence="2">UBA/TS-N domain-containing protein</fullName>
    </submittedName>
</protein>
<accession>I9KWW7</accession>
<dbReference type="Proteomes" id="UP000005110">
    <property type="component" value="Chromosome"/>
</dbReference>
<dbReference type="AlphaFoldDB" id="I9KWW7"/>
<name>I9KWW7_9THEO</name>
<dbReference type="InterPro" id="IPR009060">
    <property type="entry name" value="UBA-like_sf"/>
</dbReference>
<proteinExistence type="predicted"/>